<keyword evidence="8" id="KW-0143">Chaperone</keyword>
<dbReference type="InterPro" id="IPR004179">
    <property type="entry name" value="Sec63-dom"/>
</dbReference>
<evidence type="ECO:0000256" key="6">
    <source>
        <dbReference type="ARBA" id="ARBA00022989"/>
    </source>
</evidence>
<evidence type="ECO:0000313" key="12">
    <source>
        <dbReference type="EMBL" id="KAL0577555.1"/>
    </source>
</evidence>
<evidence type="ECO:0000256" key="7">
    <source>
        <dbReference type="ARBA" id="ARBA00023136"/>
    </source>
</evidence>
<organism evidence="12 13">
    <name type="scientific">Marasmius crinis-equi</name>
    <dbReference type="NCBI Taxonomy" id="585013"/>
    <lineage>
        <taxon>Eukaryota</taxon>
        <taxon>Fungi</taxon>
        <taxon>Dikarya</taxon>
        <taxon>Basidiomycota</taxon>
        <taxon>Agaricomycotina</taxon>
        <taxon>Agaricomycetes</taxon>
        <taxon>Agaricomycetidae</taxon>
        <taxon>Agaricales</taxon>
        <taxon>Marasmiineae</taxon>
        <taxon>Marasmiaceae</taxon>
        <taxon>Marasmius</taxon>
    </lineage>
</organism>
<dbReference type="PROSITE" id="PS50076">
    <property type="entry name" value="DNAJ_2"/>
    <property type="match status" value="1"/>
</dbReference>
<feature type="compositionally biased region" description="Acidic residues" evidence="9">
    <location>
        <begin position="654"/>
        <end position="668"/>
    </location>
</feature>
<evidence type="ECO:0000256" key="3">
    <source>
        <dbReference type="ARBA" id="ARBA00022692"/>
    </source>
</evidence>
<dbReference type="Proteomes" id="UP001465976">
    <property type="component" value="Unassembled WGS sequence"/>
</dbReference>
<comment type="subcellular location">
    <subcellularLocation>
        <location evidence="1">Endoplasmic reticulum membrane</location>
        <topology evidence="1">Multi-pass membrane protein</topology>
    </subcellularLocation>
</comment>
<proteinExistence type="predicted"/>
<protein>
    <submittedName>
        <fullName evidence="12">Secretory subunit</fullName>
    </submittedName>
</protein>
<accession>A0ABR3FQ34</accession>
<feature type="transmembrane region" description="Helical" evidence="10">
    <location>
        <begin position="73"/>
        <end position="91"/>
    </location>
</feature>
<dbReference type="InterPro" id="IPR036869">
    <property type="entry name" value="J_dom_sf"/>
</dbReference>
<keyword evidence="13" id="KW-1185">Reference proteome</keyword>
<evidence type="ECO:0000313" key="13">
    <source>
        <dbReference type="Proteomes" id="UP001465976"/>
    </source>
</evidence>
<dbReference type="PANTHER" id="PTHR24075">
    <property type="entry name" value="SEC63 DOMAIN-CONTAINING"/>
    <property type="match status" value="1"/>
</dbReference>
<dbReference type="PANTHER" id="PTHR24075:SF0">
    <property type="entry name" value="TRANSLOCATION PROTEIN SEC63 HOMOLOG"/>
    <property type="match status" value="1"/>
</dbReference>
<keyword evidence="5" id="KW-0653">Protein transport</keyword>
<feature type="domain" description="J" evidence="11">
    <location>
        <begin position="102"/>
        <end position="172"/>
    </location>
</feature>
<evidence type="ECO:0000256" key="4">
    <source>
        <dbReference type="ARBA" id="ARBA00022824"/>
    </source>
</evidence>
<dbReference type="Pfam" id="PF00226">
    <property type="entry name" value="DnaJ"/>
    <property type="match status" value="1"/>
</dbReference>
<dbReference type="SMART" id="SM00271">
    <property type="entry name" value="DnaJ"/>
    <property type="match status" value="1"/>
</dbReference>
<evidence type="ECO:0000256" key="5">
    <source>
        <dbReference type="ARBA" id="ARBA00022927"/>
    </source>
</evidence>
<dbReference type="Pfam" id="PF02889">
    <property type="entry name" value="Sec63"/>
    <property type="match status" value="1"/>
</dbReference>
<evidence type="ECO:0000256" key="8">
    <source>
        <dbReference type="ARBA" id="ARBA00023186"/>
    </source>
</evidence>
<keyword evidence="2" id="KW-0813">Transport</keyword>
<feature type="compositionally biased region" description="Acidic residues" evidence="9">
    <location>
        <begin position="619"/>
        <end position="635"/>
    </location>
</feature>
<feature type="region of interest" description="Disordered" evidence="9">
    <location>
        <begin position="617"/>
        <end position="668"/>
    </location>
</feature>
<dbReference type="InterPro" id="IPR035892">
    <property type="entry name" value="C2_domain_sf"/>
</dbReference>
<dbReference type="EMBL" id="JBAHYK010000149">
    <property type="protein sequence ID" value="KAL0577555.1"/>
    <property type="molecule type" value="Genomic_DNA"/>
</dbReference>
<dbReference type="SUPFAM" id="SSF81296">
    <property type="entry name" value="E set domains"/>
    <property type="match status" value="1"/>
</dbReference>
<evidence type="ECO:0000256" key="10">
    <source>
        <dbReference type="SAM" id="Phobius"/>
    </source>
</evidence>
<evidence type="ECO:0000259" key="11">
    <source>
        <dbReference type="PROSITE" id="PS50076"/>
    </source>
</evidence>
<dbReference type="Gene3D" id="2.60.40.150">
    <property type="entry name" value="C2 domain"/>
    <property type="match status" value="1"/>
</dbReference>
<evidence type="ECO:0000256" key="9">
    <source>
        <dbReference type="SAM" id="MobiDB-lite"/>
    </source>
</evidence>
<gene>
    <name evidence="12" type="primary">SEC63</name>
    <name evidence="12" type="ORF">V5O48_004418</name>
</gene>
<keyword evidence="7 10" id="KW-0472">Membrane</keyword>
<keyword evidence="3 10" id="KW-0812">Transmembrane</keyword>
<dbReference type="SMART" id="SM00973">
    <property type="entry name" value="Sec63"/>
    <property type="match status" value="1"/>
</dbReference>
<dbReference type="CDD" id="cd06257">
    <property type="entry name" value="DnaJ"/>
    <property type="match status" value="1"/>
</dbReference>
<dbReference type="Gene3D" id="1.10.3380.10">
    <property type="entry name" value="Sec63 N-terminal domain-like domain"/>
    <property type="match status" value="1"/>
</dbReference>
<name>A0ABR3FQ34_9AGAR</name>
<feature type="transmembrane region" description="Helical" evidence="10">
    <location>
        <begin position="12"/>
        <end position="33"/>
    </location>
</feature>
<reference evidence="12 13" key="1">
    <citation type="submission" date="2024-02" db="EMBL/GenBank/DDBJ databases">
        <title>A draft genome for the cacao thread blight pathogen Marasmius crinis-equi.</title>
        <authorList>
            <person name="Cohen S.P."/>
            <person name="Baruah I.K."/>
            <person name="Amoako-Attah I."/>
            <person name="Bukari Y."/>
            <person name="Meinhardt L.W."/>
            <person name="Bailey B.A."/>
        </authorList>
    </citation>
    <scope>NUCLEOTIDE SEQUENCE [LARGE SCALE GENOMIC DNA]</scope>
    <source>
        <strain evidence="12 13">GH-76</strain>
    </source>
</reference>
<dbReference type="SUPFAM" id="SSF46565">
    <property type="entry name" value="Chaperone J-domain"/>
    <property type="match status" value="1"/>
</dbReference>
<dbReference type="SUPFAM" id="SSF158702">
    <property type="entry name" value="Sec63 N-terminal domain-like"/>
    <property type="match status" value="1"/>
</dbReference>
<comment type="caution">
    <text evidence="12">The sequence shown here is derived from an EMBL/GenBank/DDBJ whole genome shotgun (WGS) entry which is preliminary data.</text>
</comment>
<evidence type="ECO:0000256" key="1">
    <source>
        <dbReference type="ARBA" id="ARBA00004477"/>
    </source>
</evidence>
<dbReference type="PRINTS" id="PR00625">
    <property type="entry name" value="JDOMAIN"/>
</dbReference>
<sequence length="668" mass="75235">MANYNYDEGGNMSAYFVITFLVFILVPLTISILPSTKTVNISGCPCQPCVEQRQRIAKREKRSILNPKLTKKTTFVLVGWSIVAYLCYKVAGSKLADGKLYDPFEILGIKMGTPEKEIKSHYKKLSKLYHPDKVRATVNETIEAIQNRFVDITKAYKSLTDETIRKNWEEFGHPDGRQETSMGIAIPPWVVAAQNNIWVLGFYGLVFGGALPAVVGRWWFGSRQKTKDGINARSAAAFFKDIKEDSRIHEIVGALGKSFEWEHPKGTSKADEQAELTRLEKEISQAAGESWESVKTLVGLEEKTAESRRRSMILLYAHLLRLEVRVPTLQTEQTEIVLQTPVLLNALIGVTIARNWLVPTVFAMRLHAFIIQALLPRNSSIKQRLAQLPGIKTSEVEDEKPSIKGDDVKDVAAQLEEKGDGRAEDVKKAIDKWGRLEVVDAAYKDHESDGFIVIGERVVVPSSIVYLVVKLRITPPNFERKEKPELTAEQVKKNIKASEERENRFLLDKQEFETIDDANIAGYAHAPYWPGNRRPGWWLILADDKSSRVVVPPMKITQVPYANPDAEDDKDYRSYKIQFQAPNGTGMFTWKIYLISDTFVGEEVSKTMTLKIEDASVLETEDPAEDEISDPEEDSLAGQMAAMRGGSVKKTQQDEESDEESSTDDDQD</sequence>
<feature type="transmembrane region" description="Helical" evidence="10">
    <location>
        <begin position="197"/>
        <end position="220"/>
    </location>
</feature>
<dbReference type="InterPro" id="IPR014756">
    <property type="entry name" value="Ig_E-set"/>
</dbReference>
<evidence type="ECO:0000256" key="2">
    <source>
        <dbReference type="ARBA" id="ARBA00022448"/>
    </source>
</evidence>
<feature type="non-terminal residue" evidence="12">
    <location>
        <position position="668"/>
    </location>
</feature>
<dbReference type="Gene3D" id="1.10.287.110">
    <property type="entry name" value="DnaJ domain"/>
    <property type="match status" value="1"/>
</dbReference>
<dbReference type="InterPro" id="IPR001623">
    <property type="entry name" value="DnaJ_domain"/>
</dbReference>
<keyword evidence="6 10" id="KW-1133">Transmembrane helix</keyword>
<keyword evidence="4" id="KW-0256">Endoplasmic reticulum</keyword>